<evidence type="ECO:0000256" key="5">
    <source>
        <dbReference type="ARBA" id="ARBA00022989"/>
    </source>
</evidence>
<feature type="compositionally biased region" description="Low complexity" evidence="8">
    <location>
        <begin position="40"/>
        <end position="50"/>
    </location>
</feature>
<keyword evidence="7" id="KW-0472">Membrane</keyword>
<comment type="subcellular location">
    <subcellularLocation>
        <location evidence="1">Membrane</location>
        <topology evidence="1">Single-pass membrane protein</topology>
    </subcellularLocation>
</comment>
<evidence type="ECO:0000256" key="8">
    <source>
        <dbReference type="SAM" id="MobiDB-lite"/>
    </source>
</evidence>
<dbReference type="SUPFAM" id="SSF53474">
    <property type="entry name" value="alpha/beta-Hydrolases"/>
    <property type="match status" value="1"/>
</dbReference>
<evidence type="ECO:0000256" key="7">
    <source>
        <dbReference type="ARBA" id="ARBA00023136"/>
    </source>
</evidence>
<proteinExistence type="predicted"/>
<keyword evidence="5" id="KW-1133">Transmembrane helix</keyword>
<dbReference type="OrthoDB" id="9974421at2759"/>
<dbReference type="GO" id="GO:0016787">
    <property type="term" value="F:hydrolase activity"/>
    <property type="evidence" value="ECO:0007669"/>
    <property type="project" value="UniProtKB-KW"/>
</dbReference>
<evidence type="ECO:0000256" key="9">
    <source>
        <dbReference type="SAM" id="SignalP"/>
    </source>
</evidence>
<protein>
    <submittedName>
        <fullName evidence="11">DEKNAAC104137</fullName>
    </submittedName>
</protein>
<dbReference type="STRING" id="13370.A0A448YPR9"/>
<accession>A0A448YPR9</accession>
<dbReference type="InterPro" id="IPR029058">
    <property type="entry name" value="AB_hydrolase_fold"/>
</dbReference>
<keyword evidence="4" id="KW-0442">Lipid degradation</keyword>
<evidence type="ECO:0000256" key="1">
    <source>
        <dbReference type="ARBA" id="ARBA00004167"/>
    </source>
</evidence>
<dbReference type="AlphaFoldDB" id="A0A448YPR9"/>
<dbReference type="FunCoup" id="A0A448YPR9">
    <property type="interactions" value="1407"/>
</dbReference>
<dbReference type="FunFam" id="3.40.50.1820:FF:000095">
    <property type="entry name" value="Triglyceride lipase-cholesterol esterase"/>
    <property type="match status" value="1"/>
</dbReference>
<gene>
    <name evidence="11" type="ORF">BRENAR_LOCUS3671</name>
</gene>
<feature type="domain" description="Partial AB-hydrolase lipase" evidence="10">
    <location>
        <begin position="94"/>
        <end position="155"/>
    </location>
</feature>
<name>A0A448YPR9_BRENA</name>
<keyword evidence="3" id="KW-0378">Hydrolase</keyword>
<dbReference type="InterPro" id="IPR006693">
    <property type="entry name" value="AB_hydrolase_lipase"/>
</dbReference>
<keyword evidence="2" id="KW-0812">Transmembrane</keyword>
<dbReference type="InParanoid" id="A0A448YPR9"/>
<feature type="signal peptide" evidence="9">
    <location>
        <begin position="1"/>
        <end position="16"/>
    </location>
</feature>
<dbReference type="Gene3D" id="3.40.50.1820">
    <property type="entry name" value="alpha/beta hydrolase"/>
    <property type="match status" value="1"/>
</dbReference>
<keyword evidence="9" id="KW-0732">Signal</keyword>
<evidence type="ECO:0000259" key="10">
    <source>
        <dbReference type="Pfam" id="PF04083"/>
    </source>
</evidence>
<reference evidence="11 12" key="1">
    <citation type="submission" date="2018-12" db="EMBL/GenBank/DDBJ databases">
        <authorList>
            <person name="Tiukova I."/>
            <person name="Dainat J."/>
        </authorList>
    </citation>
    <scope>NUCLEOTIDE SEQUENCE [LARGE SCALE GENOMIC DNA]</scope>
</reference>
<organism evidence="11 12">
    <name type="scientific">Brettanomyces naardenensis</name>
    <name type="common">Yeast</name>
    <dbReference type="NCBI Taxonomy" id="13370"/>
    <lineage>
        <taxon>Eukaryota</taxon>
        <taxon>Fungi</taxon>
        <taxon>Dikarya</taxon>
        <taxon>Ascomycota</taxon>
        <taxon>Saccharomycotina</taxon>
        <taxon>Pichiomycetes</taxon>
        <taxon>Pichiales</taxon>
        <taxon>Pichiaceae</taxon>
        <taxon>Brettanomyces</taxon>
    </lineage>
</organism>
<evidence type="ECO:0000256" key="6">
    <source>
        <dbReference type="ARBA" id="ARBA00023098"/>
    </source>
</evidence>
<evidence type="ECO:0000313" key="12">
    <source>
        <dbReference type="Proteomes" id="UP000290900"/>
    </source>
</evidence>
<dbReference type="PANTHER" id="PTHR11005">
    <property type="entry name" value="LYSOSOMAL ACID LIPASE-RELATED"/>
    <property type="match status" value="1"/>
</dbReference>
<dbReference type="GO" id="GO:0016042">
    <property type="term" value="P:lipid catabolic process"/>
    <property type="evidence" value="ECO:0007669"/>
    <property type="project" value="UniProtKB-KW"/>
</dbReference>
<evidence type="ECO:0000256" key="2">
    <source>
        <dbReference type="ARBA" id="ARBA00022692"/>
    </source>
</evidence>
<keyword evidence="6" id="KW-0443">Lipid metabolism</keyword>
<dbReference type="EMBL" id="CAACVR010000034">
    <property type="protein sequence ID" value="VEU22940.1"/>
    <property type="molecule type" value="Genomic_DNA"/>
</dbReference>
<keyword evidence="12" id="KW-1185">Reference proteome</keyword>
<evidence type="ECO:0000313" key="11">
    <source>
        <dbReference type="EMBL" id="VEU22940.1"/>
    </source>
</evidence>
<evidence type="ECO:0000256" key="4">
    <source>
        <dbReference type="ARBA" id="ARBA00022963"/>
    </source>
</evidence>
<evidence type="ECO:0000256" key="3">
    <source>
        <dbReference type="ARBA" id="ARBA00022801"/>
    </source>
</evidence>
<feature type="chain" id="PRO_5019255973" evidence="9">
    <location>
        <begin position="17"/>
        <end position="469"/>
    </location>
</feature>
<sequence length="469" mass="52973">MLGISVSLDLVLLALGSRLLEVQPFFGKSDQLADDETSYPSSPTLSSKILSSDIPRHASSGSLTPKEFKVSQMEDGTITKGQSLHSKITSAIDIVEIVHFHGYKIHEHVVRTRDGYLLSIHRILPKRELSMSELSGRPVVYMHHGLLTNSELFVLGDTASRCLPFRLVDLGYDVWLGNNRGNKYSRKHLVFSADENRFWDYSLDEFAMFDIPDTVNYILRVTKRDSLSYVGFSQGSAQALAALSLNPELNAKINVFVGLSPAMIPKGLNSLMCSYFVQSAPSFIYKIFGRRAILPSVIFWQKLFGQKAYEQIVDYSLIFLFNWKSKNITLSQKKIGYPHMFSPSSVKSIVHWFQIINSRRFQMFDDGGYSGSRLVYLSGASVKAHRVAPFPTRTITSPMLLIYGESDMLIDIEKTLDQLSCDVEAVGVPGYEHMDTLWAKDVETTVFERVITKLQVYNPVERKKLVESY</sequence>
<dbReference type="GO" id="GO:0016020">
    <property type="term" value="C:membrane"/>
    <property type="evidence" value="ECO:0007669"/>
    <property type="project" value="UniProtKB-SubCell"/>
</dbReference>
<feature type="region of interest" description="Disordered" evidence="8">
    <location>
        <begin position="31"/>
        <end position="50"/>
    </location>
</feature>
<dbReference type="Proteomes" id="UP000290900">
    <property type="component" value="Unassembled WGS sequence"/>
</dbReference>
<dbReference type="Pfam" id="PF04083">
    <property type="entry name" value="Abhydro_lipase"/>
    <property type="match status" value="1"/>
</dbReference>